<dbReference type="InterPro" id="IPR013830">
    <property type="entry name" value="SGNH_hydro"/>
</dbReference>
<dbReference type="Pfam" id="PF13472">
    <property type="entry name" value="Lipase_GDSL_2"/>
    <property type="match status" value="1"/>
</dbReference>
<comment type="caution">
    <text evidence="4">The sequence shown here is derived from an EMBL/GenBank/DDBJ whole genome shotgun (WGS) entry which is preliminary data.</text>
</comment>
<feature type="domain" description="SGNH hydrolase-type esterase" evidence="3">
    <location>
        <begin position="76"/>
        <end position="278"/>
    </location>
</feature>
<dbReference type="RefSeq" id="WP_239261791.1">
    <property type="nucleotide sequence ID" value="NZ_JAKRCV010000003.1"/>
</dbReference>
<keyword evidence="5" id="KW-1185">Reference proteome</keyword>
<dbReference type="EMBL" id="JAKRCV010000003">
    <property type="protein sequence ID" value="MCG7320673.1"/>
    <property type="molecule type" value="Genomic_DNA"/>
</dbReference>
<proteinExistence type="predicted"/>
<dbReference type="PANTHER" id="PTHR30383:SF5">
    <property type="entry name" value="SGNH HYDROLASE-TYPE ESTERASE DOMAIN-CONTAINING PROTEIN"/>
    <property type="match status" value="1"/>
</dbReference>
<feature type="compositionally biased region" description="Low complexity" evidence="1">
    <location>
        <begin position="36"/>
        <end position="60"/>
    </location>
</feature>
<sequence>MRRHALPLGVATAAGLVNAAVVWHPCLPGPGAHAQSRAGGSSVSATGASATGAAAGRSSSPTPTPKGAPIHKVVTLGDSVAEGAATGGRSFGDIVAADLSRPGVPVTSANLAVGGLTTPDLIEQVRTDADTRKALDDADVVLITIGANDVVETFTETSDRDCDDACIAGKAEAVGADVRTALSAIDETTHRSGVRVYLTTYWNVSVDGAVAKEEESSSFNAWTDRLTRRVNAELAEAAHERGAGTVDTYAAFKAYGSVDPTRLLAEDGEHPDEQGQRVIAKAVEAELQR</sequence>
<keyword evidence="2" id="KW-0732">Signal</keyword>
<feature type="chain" id="PRO_5045918927" evidence="2">
    <location>
        <begin position="20"/>
        <end position="289"/>
    </location>
</feature>
<keyword evidence="4" id="KW-0378">Hydrolase</keyword>
<dbReference type="Gene3D" id="3.40.50.1110">
    <property type="entry name" value="SGNH hydrolase"/>
    <property type="match status" value="1"/>
</dbReference>
<reference evidence="4 5" key="1">
    <citation type="submission" date="2022-02" db="EMBL/GenBank/DDBJ databases">
        <title>Uncovering new skin microbiome diversity through culturing and metagenomics.</title>
        <authorList>
            <person name="Conlan S."/>
            <person name="Deming C."/>
            <person name="Nisc Comparative Sequencing Program N."/>
            <person name="Segre J.A."/>
        </authorList>
    </citation>
    <scope>NUCLEOTIDE SEQUENCE [LARGE SCALE GENOMIC DNA]</scope>
    <source>
        <strain evidence="4 5">ACRQZ</strain>
    </source>
</reference>
<dbReference type="InterPro" id="IPR036514">
    <property type="entry name" value="SGNH_hydro_sf"/>
</dbReference>
<dbReference type="PANTHER" id="PTHR30383">
    <property type="entry name" value="THIOESTERASE 1/PROTEASE 1/LYSOPHOSPHOLIPASE L1"/>
    <property type="match status" value="1"/>
</dbReference>
<evidence type="ECO:0000313" key="4">
    <source>
        <dbReference type="EMBL" id="MCG7320673.1"/>
    </source>
</evidence>
<feature type="region of interest" description="Disordered" evidence="1">
    <location>
        <begin position="32"/>
        <end position="70"/>
    </location>
</feature>
<dbReference type="SUPFAM" id="SSF52266">
    <property type="entry name" value="SGNH hydrolase"/>
    <property type="match status" value="1"/>
</dbReference>
<protein>
    <submittedName>
        <fullName evidence="4">SGNH/GDSL hydrolase family protein</fullName>
    </submittedName>
</protein>
<name>A0ABS9PYG1_9MICO</name>
<evidence type="ECO:0000256" key="1">
    <source>
        <dbReference type="SAM" id="MobiDB-lite"/>
    </source>
</evidence>
<feature type="signal peptide" evidence="2">
    <location>
        <begin position="1"/>
        <end position="19"/>
    </location>
</feature>
<evidence type="ECO:0000313" key="5">
    <source>
        <dbReference type="Proteomes" id="UP001521931"/>
    </source>
</evidence>
<evidence type="ECO:0000259" key="3">
    <source>
        <dbReference type="Pfam" id="PF13472"/>
    </source>
</evidence>
<organism evidence="4 5">
    <name type="scientific">Arsenicicoccus bolidensis</name>
    <dbReference type="NCBI Taxonomy" id="229480"/>
    <lineage>
        <taxon>Bacteria</taxon>
        <taxon>Bacillati</taxon>
        <taxon>Actinomycetota</taxon>
        <taxon>Actinomycetes</taxon>
        <taxon>Micrococcales</taxon>
        <taxon>Intrasporangiaceae</taxon>
        <taxon>Arsenicicoccus</taxon>
    </lineage>
</organism>
<evidence type="ECO:0000256" key="2">
    <source>
        <dbReference type="SAM" id="SignalP"/>
    </source>
</evidence>
<dbReference type="GO" id="GO:0016787">
    <property type="term" value="F:hydrolase activity"/>
    <property type="evidence" value="ECO:0007669"/>
    <property type="project" value="UniProtKB-KW"/>
</dbReference>
<dbReference type="CDD" id="cd00229">
    <property type="entry name" value="SGNH_hydrolase"/>
    <property type="match status" value="1"/>
</dbReference>
<dbReference type="InterPro" id="IPR051532">
    <property type="entry name" value="Ester_Hydrolysis_Enzymes"/>
</dbReference>
<dbReference type="Proteomes" id="UP001521931">
    <property type="component" value="Unassembled WGS sequence"/>
</dbReference>
<accession>A0ABS9PYG1</accession>
<gene>
    <name evidence="4" type="ORF">MHL29_02030</name>
</gene>